<keyword evidence="2" id="KW-1185">Reference proteome</keyword>
<dbReference type="PANTHER" id="PTHR46692">
    <property type="entry name" value="INOSINE-URIDINE PREFERRING NUCLEOSIDE HYDROLASE FAMILY PROTEIN"/>
    <property type="match status" value="1"/>
</dbReference>
<proteinExistence type="predicted"/>
<dbReference type="GO" id="GO:0016799">
    <property type="term" value="F:hydrolase activity, hydrolyzing N-glycosyl compounds"/>
    <property type="evidence" value="ECO:0007669"/>
    <property type="project" value="InterPro"/>
</dbReference>
<dbReference type="Proteomes" id="UP000238479">
    <property type="component" value="Chromosome 4"/>
</dbReference>
<sequence length="89" mass="10177">MFLDPLAAKSVFDSSLNITLIPLGIQQRVSYFPKILKRLRSTKKTTPEALFARRLLSRLYRLQQLHHSYHHMGTFLGKLLGAVLLDGDI</sequence>
<evidence type="ECO:0000313" key="1">
    <source>
        <dbReference type="EMBL" id="PRQ39013.1"/>
    </source>
</evidence>
<dbReference type="SUPFAM" id="SSF53590">
    <property type="entry name" value="Nucleoside hydrolase"/>
    <property type="match status" value="1"/>
</dbReference>
<name>A0A2P6QXS9_ROSCH</name>
<protein>
    <submittedName>
        <fullName evidence="1">Putative hydrolase</fullName>
        <ecNumber evidence="1">3.2.2.-</ecNumber>
    </submittedName>
</protein>
<accession>A0A2P6QXS9</accession>
<dbReference type="Gene3D" id="3.90.245.10">
    <property type="entry name" value="Ribonucleoside hydrolase-like"/>
    <property type="match status" value="1"/>
</dbReference>
<dbReference type="EMBL" id="PDCK01000042">
    <property type="protein sequence ID" value="PRQ39013.1"/>
    <property type="molecule type" value="Genomic_DNA"/>
</dbReference>
<keyword evidence="1" id="KW-0378">Hydrolase</keyword>
<dbReference type="AlphaFoldDB" id="A0A2P6QXS9"/>
<gene>
    <name evidence="1" type="ORF">RchiOBHm_Chr4g0420381</name>
</gene>
<keyword evidence="1" id="KW-0326">Glycosidase</keyword>
<dbReference type="Gramene" id="PRQ39013">
    <property type="protein sequence ID" value="PRQ39013"/>
    <property type="gene ID" value="RchiOBHm_Chr4g0420381"/>
</dbReference>
<dbReference type="EC" id="3.2.2.-" evidence="1"/>
<evidence type="ECO:0000313" key="2">
    <source>
        <dbReference type="Proteomes" id="UP000238479"/>
    </source>
</evidence>
<comment type="caution">
    <text evidence="1">The sequence shown here is derived from an EMBL/GenBank/DDBJ whole genome shotgun (WGS) entry which is preliminary data.</text>
</comment>
<dbReference type="InterPro" id="IPR036452">
    <property type="entry name" value="Ribo_hydro-like"/>
</dbReference>
<organism evidence="1 2">
    <name type="scientific">Rosa chinensis</name>
    <name type="common">China rose</name>
    <dbReference type="NCBI Taxonomy" id="74649"/>
    <lineage>
        <taxon>Eukaryota</taxon>
        <taxon>Viridiplantae</taxon>
        <taxon>Streptophyta</taxon>
        <taxon>Embryophyta</taxon>
        <taxon>Tracheophyta</taxon>
        <taxon>Spermatophyta</taxon>
        <taxon>Magnoliopsida</taxon>
        <taxon>eudicotyledons</taxon>
        <taxon>Gunneridae</taxon>
        <taxon>Pentapetalae</taxon>
        <taxon>rosids</taxon>
        <taxon>fabids</taxon>
        <taxon>Rosales</taxon>
        <taxon>Rosaceae</taxon>
        <taxon>Rosoideae</taxon>
        <taxon>Rosoideae incertae sedis</taxon>
        <taxon>Rosa</taxon>
    </lineage>
</organism>
<reference evidence="1 2" key="1">
    <citation type="journal article" date="2018" name="Nat. Genet.">
        <title>The Rosa genome provides new insights in the design of modern roses.</title>
        <authorList>
            <person name="Bendahmane M."/>
        </authorList>
    </citation>
    <scope>NUCLEOTIDE SEQUENCE [LARGE SCALE GENOMIC DNA]</scope>
    <source>
        <strain evidence="2">cv. Old Blush</strain>
    </source>
</reference>
<dbReference type="PANTHER" id="PTHR46692:SF1">
    <property type="entry name" value="NUCLEOSIDE HYDROLASE 3-RELATED"/>
    <property type="match status" value="1"/>
</dbReference>
<dbReference type="STRING" id="74649.A0A2P6QXS9"/>